<organism evidence="1 2">
    <name type="scientific">marine gamma proteobacterium HTCC2143</name>
    <dbReference type="NCBI Taxonomy" id="247633"/>
    <lineage>
        <taxon>Bacteria</taxon>
        <taxon>Pseudomonadati</taxon>
        <taxon>Pseudomonadota</taxon>
        <taxon>Gammaproteobacteria</taxon>
        <taxon>Cellvibrionales</taxon>
        <taxon>Spongiibacteraceae</taxon>
        <taxon>BD1-7 clade</taxon>
    </lineage>
</organism>
<dbReference type="EMBL" id="AAVT01000001">
    <property type="protein sequence ID" value="EAW32964.1"/>
    <property type="molecule type" value="Genomic_DNA"/>
</dbReference>
<dbReference type="AlphaFoldDB" id="A0YA10"/>
<name>A0YA10_9GAMM</name>
<accession>A0YA10</accession>
<keyword evidence="2" id="KW-1185">Reference proteome</keyword>
<gene>
    <name evidence="1" type="ORF">GP2143_16951</name>
</gene>
<dbReference type="Proteomes" id="UP000004931">
    <property type="component" value="Unassembled WGS sequence"/>
</dbReference>
<sequence length="64" mass="6880">MSIALPVVDISYGLPAAAGHYITSHNISLQEIEDITVIMILASLEAVVSKHKTSLKLLHRPESG</sequence>
<protein>
    <submittedName>
        <fullName evidence="1">Uncharacterized protein</fullName>
    </submittedName>
</protein>
<proteinExistence type="predicted"/>
<reference evidence="1 2" key="1">
    <citation type="journal article" date="2010" name="J. Bacteriol.">
        <title>Genome sequence of the oligotrophic marine Gammaproteobacterium HTCC2143, isolated from the Oregon Coast.</title>
        <authorList>
            <person name="Oh H.M."/>
            <person name="Kang I."/>
            <person name="Ferriera S."/>
            <person name="Giovannoni S.J."/>
            <person name="Cho J.C."/>
        </authorList>
    </citation>
    <scope>NUCLEOTIDE SEQUENCE [LARGE SCALE GENOMIC DNA]</scope>
    <source>
        <strain evidence="1 2">HTCC2143</strain>
    </source>
</reference>
<comment type="caution">
    <text evidence="1">The sequence shown here is derived from an EMBL/GenBank/DDBJ whole genome shotgun (WGS) entry which is preliminary data.</text>
</comment>
<evidence type="ECO:0000313" key="1">
    <source>
        <dbReference type="EMBL" id="EAW32964.1"/>
    </source>
</evidence>
<evidence type="ECO:0000313" key="2">
    <source>
        <dbReference type="Proteomes" id="UP000004931"/>
    </source>
</evidence>